<keyword evidence="10" id="KW-1185">Reference proteome</keyword>
<dbReference type="Pfam" id="PF17862">
    <property type="entry name" value="AAA_lid_3"/>
    <property type="match status" value="1"/>
</dbReference>
<dbReference type="InterPro" id="IPR051701">
    <property type="entry name" value="Mito_OM_Translocase_MSP1"/>
</dbReference>
<proteinExistence type="inferred from homology"/>
<evidence type="ECO:0000256" key="3">
    <source>
        <dbReference type="ARBA" id="ARBA00022787"/>
    </source>
</evidence>
<dbReference type="InterPro" id="IPR003593">
    <property type="entry name" value="AAA+_ATPase"/>
</dbReference>
<accession>A0A6P7TLY7</accession>
<dbReference type="Pfam" id="PF00004">
    <property type="entry name" value="AAA"/>
    <property type="match status" value="1"/>
</dbReference>
<sequence length="440" mass="48602">MIDIVCEAMTNSLLFAPGKVVEEVSPALQNMNPKSLWKASDGPVTSMFAKLISKLESSTGLKAEHILIKVVATCCSFAAVYVTFSWILKKMDPTYEEKKKAQTQAKVMLKRLGIDEHALNEYEVAVAANLVDPRCFDISWEQIGGLDNVKKELKQTVIFPLKNFTLLDNSKLMKPPRGVLLYGPPGCGKTMIAKATAKASGANFLFVELSSMLDKWYGESQKRVAAIFNLAHKIQPTIIFIDEIDSLLRTRNTQDHEATSMMKTQFMNYWDGLLTDSKSQVIIIGATNNRQALDQAILRRMPCQLYVGNPTPEQRYHILEIILCDEVLGPDVDLLAIAQMTEGFSGSDLHEVCRLAASVRISEYIDTTAADDKEGTEPSSPPLLQPLSSSPSAQPETGDPSDKVCDSNKQDKLENLRGISQTDLCTGVDKVQSNISKLFC</sequence>
<keyword evidence="4 6" id="KW-0067">ATP-binding</keyword>
<dbReference type="GO" id="GO:0005741">
    <property type="term" value="C:mitochondrial outer membrane"/>
    <property type="evidence" value="ECO:0007669"/>
    <property type="project" value="UniProtKB-SubCell"/>
</dbReference>
<keyword evidence="8" id="KW-1133">Transmembrane helix</keyword>
<reference evidence="11" key="1">
    <citation type="submission" date="2025-08" db="UniProtKB">
        <authorList>
            <consortium name="RefSeq"/>
        </authorList>
    </citation>
    <scope>IDENTIFICATION</scope>
</reference>
<dbReference type="Proteomes" id="UP000515154">
    <property type="component" value="Linkage group LG29"/>
</dbReference>
<feature type="compositionally biased region" description="Low complexity" evidence="7">
    <location>
        <begin position="385"/>
        <end position="395"/>
    </location>
</feature>
<dbReference type="PANTHER" id="PTHR45644:SF3">
    <property type="entry name" value="FI08533P-RELATED"/>
    <property type="match status" value="1"/>
</dbReference>
<dbReference type="SMART" id="SM00382">
    <property type="entry name" value="AAA"/>
    <property type="match status" value="1"/>
</dbReference>
<dbReference type="GO" id="GO:0016887">
    <property type="term" value="F:ATP hydrolysis activity"/>
    <property type="evidence" value="ECO:0007669"/>
    <property type="project" value="InterPro"/>
</dbReference>
<dbReference type="InterPro" id="IPR003960">
    <property type="entry name" value="ATPase_AAA_CS"/>
</dbReference>
<comment type="similarity">
    <text evidence="6">Belongs to the AAA ATPase family.</text>
</comment>
<dbReference type="FunFam" id="3.40.50.300:FF:000538">
    <property type="entry name" value="ATPase family AAA domain-containing protein 1"/>
    <property type="match status" value="1"/>
</dbReference>
<dbReference type="AlphaFoldDB" id="A0A6P7TLY7"/>
<dbReference type="Gene3D" id="3.40.50.300">
    <property type="entry name" value="P-loop containing nucleotide triphosphate hydrolases"/>
    <property type="match status" value="1"/>
</dbReference>
<keyword evidence="3" id="KW-1000">Mitochondrion outer membrane</keyword>
<dbReference type="SUPFAM" id="SSF52540">
    <property type="entry name" value="P-loop containing nucleoside triphosphate hydrolases"/>
    <property type="match status" value="1"/>
</dbReference>
<keyword evidence="8" id="KW-0812">Transmembrane</keyword>
<dbReference type="RefSeq" id="XP_029652959.1">
    <property type="nucleotide sequence ID" value="XM_029797099.2"/>
</dbReference>
<evidence type="ECO:0000256" key="8">
    <source>
        <dbReference type="SAM" id="Phobius"/>
    </source>
</evidence>
<dbReference type="GO" id="GO:0005524">
    <property type="term" value="F:ATP binding"/>
    <property type="evidence" value="ECO:0007669"/>
    <property type="project" value="UniProtKB-KW"/>
</dbReference>
<dbReference type="InterPro" id="IPR027417">
    <property type="entry name" value="P-loop_NTPase"/>
</dbReference>
<feature type="compositionally biased region" description="Basic and acidic residues" evidence="7">
    <location>
        <begin position="400"/>
        <end position="410"/>
    </location>
</feature>
<feature type="transmembrane region" description="Helical" evidence="8">
    <location>
        <begin position="66"/>
        <end position="88"/>
    </location>
</feature>
<dbReference type="InterPro" id="IPR041569">
    <property type="entry name" value="AAA_lid_3"/>
</dbReference>
<evidence type="ECO:0000259" key="9">
    <source>
        <dbReference type="SMART" id="SM00382"/>
    </source>
</evidence>
<evidence type="ECO:0000256" key="1">
    <source>
        <dbReference type="ARBA" id="ARBA00004572"/>
    </source>
</evidence>
<dbReference type="PANTHER" id="PTHR45644">
    <property type="entry name" value="AAA ATPASE, PUTATIVE (AFU_ORTHOLOGUE AFUA_2G12920)-RELATED-RELATED"/>
    <property type="match status" value="1"/>
</dbReference>
<dbReference type="Gene3D" id="1.10.8.60">
    <property type="match status" value="1"/>
</dbReference>
<name>A0A6P7TLY7_9MOLL</name>
<gene>
    <name evidence="11" type="primary">LOC115226114</name>
</gene>
<evidence type="ECO:0000313" key="11">
    <source>
        <dbReference type="RefSeq" id="XP_029652959.1"/>
    </source>
</evidence>
<dbReference type="PROSITE" id="PS00674">
    <property type="entry name" value="AAA"/>
    <property type="match status" value="1"/>
</dbReference>
<keyword evidence="2 6" id="KW-0547">Nucleotide-binding</keyword>
<evidence type="ECO:0000256" key="4">
    <source>
        <dbReference type="ARBA" id="ARBA00022840"/>
    </source>
</evidence>
<evidence type="ECO:0000256" key="2">
    <source>
        <dbReference type="ARBA" id="ARBA00022741"/>
    </source>
</evidence>
<evidence type="ECO:0000256" key="7">
    <source>
        <dbReference type="SAM" id="MobiDB-lite"/>
    </source>
</evidence>
<feature type="region of interest" description="Disordered" evidence="7">
    <location>
        <begin position="369"/>
        <end position="410"/>
    </location>
</feature>
<keyword evidence="5" id="KW-0496">Mitochondrion</keyword>
<protein>
    <submittedName>
        <fullName evidence="11">ATPase family AAA domain-containing protein 1</fullName>
    </submittedName>
</protein>
<evidence type="ECO:0000256" key="6">
    <source>
        <dbReference type="RuleBase" id="RU003651"/>
    </source>
</evidence>
<organism evidence="10 11">
    <name type="scientific">Octopus sinensis</name>
    <name type="common">East Asian common octopus</name>
    <dbReference type="NCBI Taxonomy" id="2607531"/>
    <lineage>
        <taxon>Eukaryota</taxon>
        <taxon>Metazoa</taxon>
        <taxon>Spiralia</taxon>
        <taxon>Lophotrochozoa</taxon>
        <taxon>Mollusca</taxon>
        <taxon>Cephalopoda</taxon>
        <taxon>Coleoidea</taxon>
        <taxon>Octopodiformes</taxon>
        <taxon>Octopoda</taxon>
        <taxon>Incirrata</taxon>
        <taxon>Octopodidae</taxon>
        <taxon>Octopus</taxon>
    </lineage>
</organism>
<dbReference type="GO" id="GO:0140570">
    <property type="term" value="P:extraction of mislocalized protein from mitochondrial outer membrane"/>
    <property type="evidence" value="ECO:0007669"/>
    <property type="project" value="TreeGrafter"/>
</dbReference>
<dbReference type="KEGG" id="osn:115226114"/>
<feature type="domain" description="AAA+ ATPase" evidence="9">
    <location>
        <begin position="175"/>
        <end position="311"/>
    </location>
</feature>
<evidence type="ECO:0000256" key="5">
    <source>
        <dbReference type="ARBA" id="ARBA00023128"/>
    </source>
</evidence>
<evidence type="ECO:0000313" key="10">
    <source>
        <dbReference type="Proteomes" id="UP000515154"/>
    </source>
</evidence>
<comment type="subcellular location">
    <subcellularLocation>
        <location evidence="1">Mitochondrion outer membrane</location>
        <topology evidence="1">Single-pass membrane protein</topology>
    </subcellularLocation>
</comment>
<dbReference type="InterPro" id="IPR003959">
    <property type="entry name" value="ATPase_AAA_core"/>
</dbReference>
<keyword evidence="8" id="KW-0472">Membrane</keyword>